<reference evidence="1 2" key="1">
    <citation type="submission" date="2019-09" db="EMBL/GenBank/DDBJ databases">
        <title>Bird 10,000 Genomes (B10K) Project - Family phase.</title>
        <authorList>
            <person name="Zhang G."/>
        </authorList>
    </citation>
    <scope>NUCLEOTIDE SEQUENCE [LARGE SCALE GENOMIC DNA]</scope>
    <source>
        <strain evidence="1">B10K-DU-001-35</strain>
        <tissue evidence="1">Muscle</tissue>
    </source>
</reference>
<evidence type="ECO:0000313" key="2">
    <source>
        <dbReference type="Proteomes" id="UP000558164"/>
    </source>
</evidence>
<organism evidence="1 2">
    <name type="scientific">Leptocoma aspasia</name>
    <dbReference type="NCBI Taxonomy" id="2585812"/>
    <lineage>
        <taxon>Eukaryota</taxon>
        <taxon>Metazoa</taxon>
        <taxon>Chordata</taxon>
        <taxon>Craniata</taxon>
        <taxon>Vertebrata</taxon>
        <taxon>Euteleostomi</taxon>
        <taxon>Archelosauria</taxon>
        <taxon>Archosauria</taxon>
        <taxon>Dinosauria</taxon>
        <taxon>Saurischia</taxon>
        <taxon>Theropoda</taxon>
        <taxon>Coelurosauria</taxon>
        <taxon>Aves</taxon>
        <taxon>Neognathae</taxon>
        <taxon>Neoaves</taxon>
        <taxon>Telluraves</taxon>
        <taxon>Australaves</taxon>
        <taxon>Passeriformes</taxon>
        <taxon>Passeroidea</taxon>
        <taxon>Nectariniidae</taxon>
        <taxon>Leptocoma</taxon>
    </lineage>
</organism>
<dbReference type="EMBL" id="VXAX01008613">
    <property type="protein sequence ID" value="NXL82783.1"/>
    <property type="molecule type" value="Genomic_DNA"/>
</dbReference>
<keyword evidence="2" id="KW-1185">Reference proteome</keyword>
<proteinExistence type="predicted"/>
<evidence type="ECO:0000313" key="1">
    <source>
        <dbReference type="EMBL" id="NXL82783.1"/>
    </source>
</evidence>
<dbReference type="AlphaFoldDB" id="A0A7L0VUK1"/>
<dbReference type="OrthoDB" id="9325190at2759"/>
<sequence length="134" mass="15988">ETNKWKEFVLNLVERISYEINTSNFWICGDMRTAEIWPWEGIVLSPQEILKLMRGQERDQGSLTPDARNEEEVWSLRSEVIGEECFWRRGPKFVSYVGESSCKRYLVTNGIHQWWLPQAKHLYWARKQKQGCSY</sequence>
<feature type="non-terminal residue" evidence="1">
    <location>
        <position position="134"/>
    </location>
</feature>
<dbReference type="Proteomes" id="UP000558164">
    <property type="component" value="Unassembled WGS sequence"/>
</dbReference>
<comment type="caution">
    <text evidence="1">The sequence shown here is derived from an EMBL/GenBank/DDBJ whole genome shotgun (WGS) entry which is preliminary data.</text>
</comment>
<name>A0A7L0VUK1_9PASE</name>
<accession>A0A7L0VUK1</accession>
<gene>
    <name evidence="1" type="primary">Erv31</name>
    <name evidence="1" type="ORF">LEPASP_R15560</name>
</gene>
<feature type="non-terminal residue" evidence="1">
    <location>
        <position position="1"/>
    </location>
</feature>
<protein>
    <submittedName>
        <fullName evidence="1">ENR1 protein</fullName>
    </submittedName>
</protein>